<comment type="caution">
    <text evidence="7">The sequence shown here is derived from an EMBL/GenBank/DDBJ whole genome shotgun (WGS) entry which is preliminary data.</text>
</comment>
<feature type="compositionally biased region" description="Low complexity" evidence="4">
    <location>
        <begin position="256"/>
        <end position="266"/>
    </location>
</feature>
<dbReference type="EMBL" id="LHPG02000006">
    <property type="protein sequence ID" value="PRW57874.1"/>
    <property type="molecule type" value="Genomic_DNA"/>
</dbReference>
<evidence type="ECO:0000259" key="6">
    <source>
        <dbReference type="PROSITE" id="PS51141"/>
    </source>
</evidence>
<accession>A0A2P6TUZ9</accession>
<dbReference type="PANTHER" id="PTHR31251:SF169">
    <property type="entry name" value="SQUAMOSA PROMOTER-BINDING-LIKE PROTEIN 8"/>
    <property type="match status" value="1"/>
</dbReference>
<evidence type="ECO:0000256" key="4">
    <source>
        <dbReference type="SAM" id="MobiDB-lite"/>
    </source>
</evidence>
<keyword evidence="5" id="KW-0472">Membrane</keyword>
<feature type="region of interest" description="Disordered" evidence="4">
    <location>
        <begin position="423"/>
        <end position="443"/>
    </location>
</feature>
<sequence length="1008" mass="102718">MALVDDGHDPEWRVEGISWDVDTMEAGTKDNSSGGPTPSGRAINTSCQVEGCRAFLPARSYYQRQHICEEHFRAVTITEPSGRVTRFCQQCTKLEPLKNFDGERRSCRESLVRRNMRRQGRRGGNKRARPANKVPAAAAKPAAKRGGSAAAGPSGSGDSTAVQRASSPSGTTTASPGEPPISVQRDKRPRLEPAPSPSPVAAGYWLQPVPGLDSGSGSGSAAGSRCSPAGLPPHLLGAIEQLEALEPSMAAPALPAAAHASQLSQPTGPTAAGHPSQLLPGGLPGQPMHLQLLPGGAPGAVGAMQLTLTGMGQGELGSLAGMDVDHLLAIDSDQLADLLLAGSRTHPTAQAAPAAAAAAASHAGWALPELAPKQQALYQLPGMVAPQLQAPQLAGMAAALRPAGAHQLPLHASALQHPLAHAGSQLQPAGCKPADGNGSGSGSAGPDVAAFAASFFGDWPASSPADTELDALLDCFEPLYDEVRLSLKLYGVHPDQLPANLRAELLGALTLPLTPAQAAIRAGCVHLTLTALIDDEERRRLLAPGAAATVLARLLPLVQRLPAQRAALQLGQDGAGSAALLAAPRSGGPAALLSLQLGGEGSGSASLLPPALQLQPPLATTVSACRGFFRLCCPHGLLWGAGGLMALCRRAGTGHVPLSLALAGKLAPQPPQQGATEEEQGEETVPASDEELTSDEEAETAAEAECDPHELLEVDAWVPFQPPLVEERGSDTPLWQAGWGLYEFELARGTLVGPAVPVLVLPDAHAAAAAELASLPPGPRAATVLRLAALVLRYLEQREGATGPRAAAAFEARYPPLAVARLAAAARQLLSLAQRAGWSAVAPLVQPAAIADGWHPARAALMAAPQLAVVGAVPAAAEQPPAASPAPASPPPAQQPVAEAEHAAAEQAETVHVVGTLLPAPALAAQPAAHAEASGSGDSPHKPGGGSSSPWAGKAAAGDGKELEAQLSEVSERDRLRRVMHPAVLCAASLVVAGCVMGVGWALGAGYL</sequence>
<evidence type="ECO:0000256" key="1">
    <source>
        <dbReference type="ARBA" id="ARBA00022723"/>
    </source>
</evidence>
<feature type="compositionally biased region" description="Acidic residues" evidence="4">
    <location>
        <begin position="676"/>
        <end position="704"/>
    </location>
</feature>
<dbReference type="GO" id="GO:0005634">
    <property type="term" value="C:nucleus"/>
    <property type="evidence" value="ECO:0007669"/>
    <property type="project" value="InterPro"/>
</dbReference>
<feature type="region of interest" description="Disordered" evidence="4">
    <location>
        <begin position="666"/>
        <end position="704"/>
    </location>
</feature>
<feature type="region of interest" description="Disordered" evidence="4">
    <location>
        <begin position="925"/>
        <end position="963"/>
    </location>
</feature>
<keyword evidence="5" id="KW-0812">Transmembrane</keyword>
<dbReference type="GO" id="GO:0008270">
    <property type="term" value="F:zinc ion binding"/>
    <property type="evidence" value="ECO:0007669"/>
    <property type="project" value="UniProtKB-KW"/>
</dbReference>
<feature type="transmembrane region" description="Helical" evidence="5">
    <location>
        <begin position="983"/>
        <end position="1003"/>
    </location>
</feature>
<dbReference type="GO" id="GO:0003677">
    <property type="term" value="F:DNA binding"/>
    <property type="evidence" value="ECO:0007669"/>
    <property type="project" value="InterPro"/>
</dbReference>
<proteinExistence type="predicted"/>
<feature type="region of interest" description="Disordered" evidence="4">
    <location>
        <begin position="879"/>
        <end position="906"/>
    </location>
</feature>
<dbReference type="InterPro" id="IPR044817">
    <property type="entry name" value="SBP-like"/>
</dbReference>
<dbReference type="Pfam" id="PF03110">
    <property type="entry name" value="SBP"/>
    <property type="match status" value="1"/>
</dbReference>
<feature type="compositionally biased region" description="Low complexity" evidence="4">
    <location>
        <begin position="925"/>
        <end position="938"/>
    </location>
</feature>
<feature type="region of interest" description="Disordered" evidence="4">
    <location>
        <begin position="110"/>
        <end position="226"/>
    </location>
</feature>
<dbReference type="PROSITE" id="PS51141">
    <property type="entry name" value="ZF_SBP"/>
    <property type="match status" value="1"/>
</dbReference>
<name>A0A2P6TUZ9_CHLSO</name>
<protein>
    <submittedName>
        <fullName evidence="7">Squamosa promoter binding</fullName>
    </submittedName>
</protein>
<feature type="compositionally biased region" description="Polar residues" evidence="4">
    <location>
        <begin position="29"/>
        <end position="42"/>
    </location>
</feature>
<evidence type="ECO:0000256" key="2">
    <source>
        <dbReference type="ARBA" id="ARBA00022771"/>
    </source>
</evidence>
<keyword evidence="3" id="KW-0862">Zinc</keyword>
<evidence type="ECO:0000256" key="3">
    <source>
        <dbReference type="ARBA" id="ARBA00022833"/>
    </source>
</evidence>
<dbReference type="Gene3D" id="4.10.1100.10">
    <property type="entry name" value="Transcription factor, SBP-box domain"/>
    <property type="match status" value="1"/>
</dbReference>
<dbReference type="SUPFAM" id="SSF103612">
    <property type="entry name" value="SBT domain"/>
    <property type="match status" value="1"/>
</dbReference>
<feature type="compositionally biased region" description="Low complexity" evidence="4">
    <location>
        <begin position="131"/>
        <end position="157"/>
    </location>
</feature>
<keyword evidence="5" id="KW-1133">Transmembrane helix</keyword>
<dbReference type="AlphaFoldDB" id="A0A2P6TUZ9"/>
<dbReference type="InterPro" id="IPR036893">
    <property type="entry name" value="SBP_sf"/>
</dbReference>
<dbReference type="Proteomes" id="UP000239899">
    <property type="component" value="Unassembled WGS sequence"/>
</dbReference>
<evidence type="ECO:0000256" key="5">
    <source>
        <dbReference type="SAM" id="Phobius"/>
    </source>
</evidence>
<keyword evidence="2" id="KW-0863">Zinc-finger</keyword>
<dbReference type="PANTHER" id="PTHR31251">
    <property type="entry name" value="SQUAMOSA PROMOTER-BINDING-LIKE PROTEIN 4"/>
    <property type="match status" value="1"/>
</dbReference>
<evidence type="ECO:0000313" key="8">
    <source>
        <dbReference type="Proteomes" id="UP000239899"/>
    </source>
</evidence>
<gene>
    <name evidence="7" type="ORF">C2E21_3770</name>
</gene>
<evidence type="ECO:0000313" key="7">
    <source>
        <dbReference type="EMBL" id="PRW57874.1"/>
    </source>
</evidence>
<feature type="compositionally biased region" description="Basic residues" evidence="4">
    <location>
        <begin position="114"/>
        <end position="130"/>
    </location>
</feature>
<feature type="domain" description="SBP-type" evidence="6">
    <location>
        <begin position="44"/>
        <end position="121"/>
    </location>
</feature>
<dbReference type="OrthoDB" id="515922at2759"/>
<reference evidence="7 8" key="1">
    <citation type="journal article" date="2018" name="Plant J.">
        <title>Genome sequences of Chlorella sorokiniana UTEX 1602 and Micractinium conductrix SAG 241.80: implications to maltose excretion by a green alga.</title>
        <authorList>
            <person name="Arriola M.B."/>
            <person name="Velmurugan N."/>
            <person name="Zhang Y."/>
            <person name="Plunkett M.H."/>
            <person name="Hondzo H."/>
            <person name="Barney B.M."/>
        </authorList>
    </citation>
    <scope>NUCLEOTIDE SEQUENCE [LARGE SCALE GENOMIC DNA]</scope>
    <source>
        <strain evidence="8">UTEX 1602</strain>
    </source>
</reference>
<organism evidence="7 8">
    <name type="scientific">Chlorella sorokiniana</name>
    <name type="common">Freshwater green alga</name>
    <dbReference type="NCBI Taxonomy" id="3076"/>
    <lineage>
        <taxon>Eukaryota</taxon>
        <taxon>Viridiplantae</taxon>
        <taxon>Chlorophyta</taxon>
        <taxon>core chlorophytes</taxon>
        <taxon>Trebouxiophyceae</taxon>
        <taxon>Chlorellales</taxon>
        <taxon>Chlorellaceae</taxon>
        <taxon>Chlorella clade</taxon>
        <taxon>Chlorella</taxon>
    </lineage>
</organism>
<feature type="region of interest" description="Disordered" evidence="4">
    <location>
        <begin position="19"/>
        <end position="42"/>
    </location>
</feature>
<feature type="region of interest" description="Disordered" evidence="4">
    <location>
        <begin position="256"/>
        <end position="289"/>
    </location>
</feature>
<feature type="compositionally biased region" description="Low complexity" evidence="4">
    <location>
        <begin position="165"/>
        <end position="176"/>
    </location>
</feature>
<feature type="compositionally biased region" description="Pro residues" evidence="4">
    <location>
        <begin position="882"/>
        <end position="894"/>
    </location>
</feature>
<keyword evidence="1" id="KW-0479">Metal-binding</keyword>
<dbReference type="InterPro" id="IPR004333">
    <property type="entry name" value="SBP_dom"/>
</dbReference>
<keyword evidence="8" id="KW-1185">Reference proteome</keyword>